<comment type="cofactor">
    <cofactor evidence="1">
        <name>Zn(2+)</name>
        <dbReference type="ChEBI" id="CHEBI:29105"/>
    </cofactor>
</comment>
<dbReference type="PANTHER" id="PTHR42978">
    <property type="entry name" value="QUORUM-QUENCHING LACTONASE YTNP-RELATED-RELATED"/>
    <property type="match status" value="1"/>
</dbReference>
<protein>
    <submittedName>
        <fullName evidence="8">MBL fold metallo-hydrolase</fullName>
    </submittedName>
</protein>
<dbReference type="Gene3D" id="3.60.15.10">
    <property type="entry name" value="Ribonuclease Z/Hydroxyacylglutathione hydrolase-like"/>
    <property type="match status" value="1"/>
</dbReference>
<evidence type="ECO:0000256" key="2">
    <source>
        <dbReference type="ARBA" id="ARBA00007749"/>
    </source>
</evidence>
<dbReference type="RefSeq" id="WP_028312639.1">
    <property type="nucleotide sequence ID" value="NZ_KI519499.1"/>
</dbReference>
<evidence type="ECO:0000313" key="8">
    <source>
        <dbReference type="RefSeq" id="WP_028312639.1"/>
    </source>
</evidence>
<dbReference type="Pfam" id="PF00753">
    <property type="entry name" value="Lactamase_B"/>
    <property type="match status" value="1"/>
</dbReference>
<feature type="domain" description="Metallo-beta-lactamase" evidence="6">
    <location>
        <begin position="18"/>
        <end position="230"/>
    </location>
</feature>
<evidence type="ECO:0000256" key="4">
    <source>
        <dbReference type="ARBA" id="ARBA00022801"/>
    </source>
</evidence>
<dbReference type="AlphaFoldDB" id="A0A8B6X7E2"/>
<dbReference type="InterPro" id="IPR051013">
    <property type="entry name" value="MBL_superfamily_lactonases"/>
</dbReference>
<evidence type="ECO:0000256" key="5">
    <source>
        <dbReference type="ARBA" id="ARBA00022833"/>
    </source>
</evidence>
<dbReference type="Proteomes" id="UP000675920">
    <property type="component" value="Unplaced"/>
</dbReference>
<evidence type="ECO:0000313" key="7">
    <source>
        <dbReference type="Proteomes" id="UP000675920"/>
    </source>
</evidence>
<dbReference type="GO" id="GO:0046872">
    <property type="term" value="F:metal ion binding"/>
    <property type="evidence" value="ECO:0007669"/>
    <property type="project" value="UniProtKB-KW"/>
</dbReference>
<reference evidence="8" key="2">
    <citation type="journal article" date="1997" name="Nucleic Acids Res.">
        <title>Extracting protein alignment models from the sequence database.</title>
        <authorList>
            <person name="Neuwald A.F."/>
            <person name="Liu J.S."/>
            <person name="Lipman D.J."/>
            <person name="Lawrence C.E."/>
        </authorList>
    </citation>
    <scope>NUCLEOTIDE SEQUENCE</scope>
</reference>
<dbReference type="PANTHER" id="PTHR42978:SF2">
    <property type="entry name" value="102 KBASES UNSTABLE REGION: FROM 1 TO 119443"/>
    <property type="match status" value="1"/>
</dbReference>
<name>A0A8B6X7E2_9BURK</name>
<dbReference type="OrthoDB" id="5443440at2"/>
<dbReference type="InterPro" id="IPR001279">
    <property type="entry name" value="Metallo-B-lactamas"/>
</dbReference>
<organism evidence="7 8">
    <name type="scientific">Derxia gummosa DSM 723</name>
    <dbReference type="NCBI Taxonomy" id="1121388"/>
    <lineage>
        <taxon>Bacteria</taxon>
        <taxon>Pseudomonadati</taxon>
        <taxon>Pseudomonadota</taxon>
        <taxon>Betaproteobacteria</taxon>
        <taxon>Burkholderiales</taxon>
        <taxon>Alcaligenaceae</taxon>
        <taxon>Derxia</taxon>
    </lineage>
</organism>
<reference evidence="8" key="3">
    <citation type="submission" date="2025-08" db="UniProtKB">
        <authorList>
            <consortium name="RefSeq"/>
        </authorList>
    </citation>
    <scope>IDENTIFICATION</scope>
</reference>
<dbReference type="SMART" id="SM00849">
    <property type="entry name" value="Lactamase_B"/>
    <property type="match status" value="1"/>
</dbReference>
<dbReference type="GO" id="GO:0016787">
    <property type="term" value="F:hydrolase activity"/>
    <property type="evidence" value="ECO:0007669"/>
    <property type="project" value="UniProtKB-KW"/>
</dbReference>
<reference evidence="8" key="1">
    <citation type="journal article" date="1995" name="EMBO J.">
        <title>The 3-D structure of a zinc metallo-beta-lactamase from Bacillus cereus reveals a new type of protein fold.</title>
        <authorList>
            <person name="Carfi A."/>
            <person name="Pares S."/>
            <person name="Duee E."/>
            <person name="Galleni M."/>
            <person name="Duez C."/>
            <person name="Frere J.M."/>
            <person name="Dideberg O."/>
        </authorList>
    </citation>
    <scope>NUCLEOTIDE SEQUENCE</scope>
</reference>
<evidence type="ECO:0000259" key="6">
    <source>
        <dbReference type="SMART" id="SM00849"/>
    </source>
</evidence>
<evidence type="ECO:0000256" key="3">
    <source>
        <dbReference type="ARBA" id="ARBA00022723"/>
    </source>
</evidence>
<dbReference type="SUPFAM" id="SSF56281">
    <property type="entry name" value="Metallo-hydrolase/oxidoreductase"/>
    <property type="match status" value="1"/>
</dbReference>
<sequence length="251" mass="27412">MSEVRIRPVGIGTRLTLRCGCVLLDDAGTTVLVDPGHFSGHRAALDAALRATAGIGLDDIDIVFFTHLHFDHYDDLGYGPRTTVAVSARELEFFARFIAARDDGEGVEAFLAREYEHLAPVFRRQFVRLAHDRRYDFANASFAGRLRTVVPGEALTPNLRVIDLEGHAPGQIGLDCLTAHGRTAIAGDALLSLDDALAADVAHHLVYWRHDLLLAARESLAGHDCVVPGHGPWFEPRSARLIETTEGLLHG</sequence>
<dbReference type="InterPro" id="IPR036866">
    <property type="entry name" value="RibonucZ/Hydroxyglut_hydro"/>
</dbReference>
<keyword evidence="3" id="KW-0479">Metal-binding</keyword>
<keyword evidence="7" id="KW-1185">Reference proteome</keyword>
<accession>A0A8B6X7E2</accession>
<comment type="similarity">
    <text evidence="2">Belongs to the metallo-beta-lactamase superfamily.</text>
</comment>
<keyword evidence="4" id="KW-0378">Hydrolase</keyword>
<keyword evidence="5" id="KW-0862">Zinc</keyword>
<evidence type="ECO:0000256" key="1">
    <source>
        <dbReference type="ARBA" id="ARBA00001947"/>
    </source>
</evidence>
<proteinExistence type="inferred from homology"/>